<evidence type="ECO:0000313" key="1">
    <source>
        <dbReference type="EMBL" id="QQP52520.1"/>
    </source>
</evidence>
<dbReference type="AlphaFoldDB" id="A0A7T8HMA6"/>
<gene>
    <name evidence="1" type="ORF">FKW44_004696</name>
</gene>
<dbReference type="SUPFAM" id="SSF56219">
    <property type="entry name" value="DNase I-like"/>
    <property type="match status" value="1"/>
</dbReference>
<sequence>MNVDVDKKSQYPNAAFLLKTIRDLNLVDTTKILSPDETFSWRSGNQFSRIDLALTSPCIFRDIKKAFYLTEPFSDHKVIQVELGSSPARHQFKIAKWILEHKEFLSALRYRLKLFYKPMKPLNILLSSFIHNIKISAIMFSKAKRREARIFSDNLDDILNTGSIFHRSFVSDTFNIFRVSDIAEEEMERKRKKENDAVFRRRGSIFKCPTTSVGVRRIILDNKILDDKYEILRYFHKKFAIILGGQRNSFPRRRKHNPHTPVFTAQNIHEHIANKIKNNKALGPDGVGGQIFRYLPDACVPYLLKLGLGMENMAN</sequence>
<keyword evidence="2" id="KW-1185">Reference proteome</keyword>
<dbReference type="Gene3D" id="3.60.10.10">
    <property type="entry name" value="Endonuclease/exonuclease/phosphatase"/>
    <property type="match status" value="1"/>
</dbReference>
<evidence type="ECO:0000313" key="2">
    <source>
        <dbReference type="Proteomes" id="UP000595437"/>
    </source>
</evidence>
<protein>
    <submittedName>
        <fullName evidence="1">Uncharacterized protein</fullName>
    </submittedName>
</protein>
<reference evidence="2" key="1">
    <citation type="submission" date="2021-01" db="EMBL/GenBank/DDBJ databases">
        <title>Caligus Genome Assembly.</title>
        <authorList>
            <person name="Gallardo-Escarate C."/>
        </authorList>
    </citation>
    <scope>NUCLEOTIDE SEQUENCE [LARGE SCALE GENOMIC DNA]</scope>
</reference>
<feature type="non-terminal residue" evidence="1">
    <location>
        <position position="315"/>
    </location>
</feature>
<dbReference type="EMBL" id="CP045892">
    <property type="protein sequence ID" value="QQP52520.1"/>
    <property type="molecule type" value="Genomic_DNA"/>
</dbReference>
<organism evidence="1 2">
    <name type="scientific">Caligus rogercresseyi</name>
    <name type="common">Sea louse</name>
    <dbReference type="NCBI Taxonomy" id="217165"/>
    <lineage>
        <taxon>Eukaryota</taxon>
        <taxon>Metazoa</taxon>
        <taxon>Ecdysozoa</taxon>
        <taxon>Arthropoda</taxon>
        <taxon>Crustacea</taxon>
        <taxon>Multicrustacea</taxon>
        <taxon>Hexanauplia</taxon>
        <taxon>Copepoda</taxon>
        <taxon>Siphonostomatoida</taxon>
        <taxon>Caligidae</taxon>
        <taxon>Caligus</taxon>
    </lineage>
</organism>
<accession>A0A7T8HMA6</accession>
<dbReference type="Proteomes" id="UP000595437">
    <property type="component" value="Chromosome 3"/>
</dbReference>
<proteinExistence type="predicted"/>
<name>A0A7T8HMA6_CALRO</name>
<dbReference type="InterPro" id="IPR036691">
    <property type="entry name" value="Endo/exonu/phosph_ase_sf"/>
</dbReference>